<sequence>MNRRCLSYPTIMLLALLLAACQALPSREEMLTHACEANPCRQAHEIELIDGEGRIQRFQVPAGPLFAGGVVSVMSGERAGLNLSESSDGRLSLQWVAPEKTSEADLVLELNQVKVEGGHASELRVQNRMDKALQLDLEQFPASEERFFPLAAPPIPPESRVRRHWPHTILEIQLTGARRAGENPGREP</sequence>
<feature type="chain" id="PRO_5042983681" description="Lipoprotein" evidence="1">
    <location>
        <begin position="26"/>
        <end position="188"/>
    </location>
</feature>
<evidence type="ECO:0008006" key="4">
    <source>
        <dbReference type="Google" id="ProtNLM"/>
    </source>
</evidence>
<gene>
    <name evidence="2" type="ORF">VCB98_00630</name>
</gene>
<evidence type="ECO:0000313" key="2">
    <source>
        <dbReference type="EMBL" id="MEA5444321.1"/>
    </source>
</evidence>
<comment type="caution">
    <text evidence="2">The sequence shown here is derived from an EMBL/GenBank/DDBJ whole genome shotgun (WGS) entry which is preliminary data.</text>
</comment>
<dbReference type="RefSeq" id="WP_346049394.1">
    <property type="nucleotide sequence ID" value="NZ_JAYGII010000001.1"/>
</dbReference>
<proteinExistence type="predicted"/>
<name>A0AAP6JD40_9GAMM</name>
<evidence type="ECO:0000313" key="3">
    <source>
        <dbReference type="Proteomes" id="UP001302316"/>
    </source>
</evidence>
<keyword evidence="3" id="KW-1185">Reference proteome</keyword>
<dbReference type="AlphaFoldDB" id="A0AAP6JD40"/>
<organism evidence="2 3">
    <name type="scientific">Natronospira elongata</name>
    <dbReference type="NCBI Taxonomy" id="3110268"/>
    <lineage>
        <taxon>Bacteria</taxon>
        <taxon>Pseudomonadati</taxon>
        <taxon>Pseudomonadota</taxon>
        <taxon>Gammaproteobacteria</taxon>
        <taxon>Natronospirales</taxon>
        <taxon>Natronospiraceae</taxon>
        <taxon>Natronospira</taxon>
    </lineage>
</organism>
<protein>
    <recommendedName>
        <fullName evidence="4">Lipoprotein</fullName>
    </recommendedName>
</protein>
<dbReference type="EMBL" id="JAYGII010000001">
    <property type="protein sequence ID" value="MEA5444321.1"/>
    <property type="molecule type" value="Genomic_DNA"/>
</dbReference>
<feature type="signal peptide" evidence="1">
    <location>
        <begin position="1"/>
        <end position="25"/>
    </location>
</feature>
<dbReference type="Proteomes" id="UP001302316">
    <property type="component" value="Unassembled WGS sequence"/>
</dbReference>
<evidence type="ECO:0000256" key="1">
    <source>
        <dbReference type="SAM" id="SignalP"/>
    </source>
</evidence>
<accession>A0AAP6JD40</accession>
<keyword evidence="1" id="KW-0732">Signal</keyword>
<reference evidence="2 3" key="1">
    <citation type="submission" date="2023-12" db="EMBL/GenBank/DDBJ databases">
        <title>Whole-genome sequencing of halo(alkali)philic microorganisms from hypersaline lakes.</title>
        <authorList>
            <person name="Sorokin D.Y."/>
            <person name="Merkel A.Y."/>
            <person name="Messina E."/>
            <person name="Yakimov M."/>
        </authorList>
    </citation>
    <scope>NUCLEOTIDE SEQUENCE [LARGE SCALE GENOMIC DNA]</scope>
    <source>
        <strain evidence="2 3">AB-CW1</strain>
    </source>
</reference>
<dbReference type="PROSITE" id="PS51257">
    <property type="entry name" value="PROKAR_LIPOPROTEIN"/>
    <property type="match status" value="1"/>
</dbReference>